<dbReference type="SFLD" id="SFLDS00029">
    <property type="entry name" value="Radical_SAM"/>
    <property type="match status" value="1"/>
</dbReference>
<evidence type="ECO:0000259" key="5">
    <source>
        <dbReference type="PROSITE" id="PS51918"/>
    </source>
</evidence>
<evidence type="ECO:0000256" key="4">
    <source>
        <dbReference type="ARBA" id="ARBA00023014"/>
    </source>
</evidence>
<protein>
    <recommendedName>
        <fullName evidence="5">Radical SAM core domain-containing protein</fullName>
    </recommendedName>
</protein>
<dbReference type="InterPro" id="IPR007197">
    <property type="entry name" value="rSAM"/>
</dbReference>
<dbReference type="Pfam" id="PF04055">
    <property type="entry name" value="Radical_SAM"/>
    <property type="match status" value="1"/>
</dbReference>
<gene>
    <name evidence="6" type="ORF">XD82_1019</name>
</gene>
<dbReference type="SUPFAM" id="SSF102114">
    <property type="entry name" value="Radical SAM enzymes"/>
    <property type="match status" value="1"/>
</dbReference>
<comment type="caution">
    <text evidence="6">The sequence shown here is derived from an EMBL/GenBank/DDBJ whole genome shotgun (WGS) entry which is preliminary data.</text>
</comment>
<dbReference type="PATRIC" id="fig|2198.4.peg.1342"/>
<dbReference type="PROSITE" id="PS51918">
    <property type="entry name" value="RADICAL_SAM"/>
    <property type="match status" value="1"/>
</dbReference>
<dbReference type="GO" id="GO:0051536">
    <property type="term" value="F:iron-sulfur cluster binding"/>
    <property type="evidence" value="ECO:0007669"/>
    <property type="project" value="UniProtKB-KW"/>
</dbReference>
<organism evidence="6 7">
    <name type="scientific">Methanoculleus marisnigri</name>
    <dbReference type="NCBI Taxonomy" id="2198"/>
    <lineage>
        <taxon>Archaea</taxon>
        <taxon>Methanobacteriati</taxon>
        <taxon>Methanobacteriota</taxon>
        <taxon>Stenosarchaea group</taxon>
        <taxon>Methanomicrobia</taxon>
        <taxon>Methanomicrobiales</taxon>
        <taxon>Methanomicrobiaceae</taxon>
        <taxon>Methanoculleus</taxon>
    </lineage>
</organism>
<evidence type="ECO:0000256" key="2">
    <source>
        <dbReference type="ARBA" id="ARBA00022723"/>
    </source>
</evidence>
<keyword evidence="3" id="KW-0408">Iron</keyword>
<dbReference type="GO" id="GO:0046872">
    <property type="term" value="F:metal ion binding"/>
    <property type="evidence" value="ECO:0007669"/>
    <property type="project" value="UniProtKB-KW"/>
</dbReference>
<dbReference type="Proteomes" id="UP000054323">
    <property type="component" value="Unassembled WGS sequence"/>
</dbReference>
<dbReference type="EMBL" id="LGGD01000114">
    <property type="protein sequence ID" value="KUK61627.1"/>
    <property type="molecule type" value="Genomic_DNA"/>
</dbReference>
<evidence type="ECO:0000256" key="3">
    <source>
        <dbReference type="ARBA" id="ARBA00023004"/>
    </source>
</evidence>
<dbReference type="InterPro" id="IPR017672">
    <property type="entry name" value="MA_4551-like"/>
</dbReference>
<dbReference type="InterPro" id="IPR058240">
    <property type="entry name" value="rSAM_sf"/>
</dbReference>
<reference evidence="7" key="1">
    <citation type="journal article" date="2015" name="MBio">
        <title>Genome-Resolved Metagenomic Analysis Reveals Roles for Candidate Phyla and Other Microbial Community Members in Biogeochemical Transformations in Oil Reservoirs.</title>
        <authorList>
            <person name="Hu P."/>
            <person name="Tom L."/>
            <person name="Singh A."/>
            <person name="Thomas B.C."/>
            <person name="Baker B.J."/>
            <person name="Piceno Y.M."/>
            <person name="Andersen G.L."/>
            <person name="Banfield J.F."/>
        </authorList>
    </citation>
    <scope>NUCLEOTIDE SEQUENCE [LARGE SCALE GENOMIC DNA]</scope>
</reference>
<keyword evidence="1" id="KW-0949">S-adenosyl-L-methionine</keyword>
<dbReference type="Gene3D" id="3.20.20.70">
    <property type="entry name" value="Aldolase class I"/>
    <property type="match status" value="1"/>
</dbReference>
<keyword evidence="2" id="KW-0479">Metal-binding</keyword>
<dbReference type="CDD" id="cd01335">
    <property type="entry name" value="Radical_SAM"/>
    <property type="match status" value="1"/>
</dbReference>
<feature type="domain" description="Radical SAM core" evidence="5">
    <location>
        <begin position="21"/>
        <end position="274"/>
    </location>
</feature>
<dbReference type="AlphaFoldDB" id="A0A124FSA4"/>
<evidence type="ECO:0000313" key="7">
    <source>
        <dbReference type="Proteomes" id="UP000054323"/>
    </source>
</evidence>
<sequence>RDDGPEGSARFITEEHRSTNRMSHLTVDLGGRPGLDCRGFCSYCYFKHVQGMTSFGCKYCLPFQKGCDYCTRGVREGYAGFKDLRTVADETLANLQMTGDDIDRITISGGGDPSCYPEFRDLVELLGSMEAPLHIGYTSGKGFDDPAIADHLIENGLSEVSYTVFTADPDLRRQWMHDPTPEASLGVLDRLCGAIDVYAAAVVMPGVNDGETLEQTCAWLEERGAKGLILMRFANRTDQGLILGNAPLIEGQQVHTVDEFRDIVTDLNKQFSMKISGTPLGDPSIGSPFAILHEPDLLKKLPRVRKRATVITGSVAAPFIQRILSIRGSTSRVVRVRKEIACLITADDLAEVNLQRLDDVVIIPGRAFVHDAEAEKILSADGVDREVVRGPEMLTADAETSMGMTRTEVLQKEMEGFAALINTINRYGR</sequence>
<dbReference type="InterPro" id="IPR013785">
    <property type="entry name" value="Aldolase_TIM"/>
</dbReference>
<name>A0A124FSA4_9EURY</name>
<dbReference type="NCBIfam" id="TIGR03278">
    <property type="entry name" value="methan_mark_10"/>
    <property type="match status" value="1"/>
</dbReference>
<proteinExistence type="predicted"/>
<dbReference type="GO" id="GO:0003824">
    <property type="term" value="F:catalytic activity"/>
    <property type="evidence" value="ECO:0007669"/>
    <property type="project" value="InterPro"/>
</dbReference>
<evidence type="ECO:0000313" key="6">
    <source>
        <dbReference type="EMBL" id="KUK61627.1"/>
    </source>
</evidence>
<evidence type="ECO:0000256" key="1">
    <source>
        <dbReference type="ARBA" id="ARBA00022691"/>
    </source>
</evidence>
<feature type="non-terminal residue" evidence="6">
    <location>
        <position position="1"/>
    </location>
</feature>
<accession>A0A124FSA4</accession>
<keyword evidence="4" id="KW-0411">Iron-sulfur</keyword>